<reference evidence="3 5" key="2">
    <citation type="submission" date="2020-08" db="EMBL/GenBank/DDBJ databases">
        <title>The isolate Caproiciproducens sp. 7D4C2 produces n-caproate at mildly acidic conditions from hexoses: genome and rBOX comparison with related strains and chain-elongating bacteria.</title>
        <authorList>
            <person name="Esquivel-Elizondo S."/>
            <person name="Bagci C."/>
            <person name="Temovska M."/>
            <person name="Jeon B.S."/>
            <person name="Bessarab I."/>
            <person name="Williams R.B.H."/>
            <person name="Huson D.H."/>
            <person name="Angenent L.T."/>
        </authorList>
    </citation>
    <scope>NUCLEOTIDE SEQUENCE [LARGE SCALE GENOMIC DNA]</scope>
    <source>
        <strain evidence="3 5">7D4C2</strain>
    </source>
</reference>
<name>A0A6N8I624_9FIRM</name>
<dbReference type="AlphaFoldDB" id="A0A6N8I624"/>
<dbReference type="OrthoDB" id="1852929at2"/>
<proteinExistence type="predicted"/>
<evidence type="ECO:0000313" key="3">
    <source>
        <dbReference type="EMBL" id="QNK41276.1"/>
    </source>
</evidence>
<evidence type="ECO:0000313" key="2">
    <source>
        <dbReference type="EMBL" id="MVB13010.1"/>
    </source>
</evidence>
<dbReference type="Proteomes" id="UP000469440">
    <property type="component" value="Unassembled WGS sequence"/>
</dbReference>
<keyword evidence="1" id="KW-1133">Transmembrane helix</keyword>
<gene>
    <name evidence="2" type="ORF">CAFE_37630</name>
    <name evidence="3" type="ORF">HCR03_02945</name>
</gene>
<dbReference type="RefSeq" id="WP_066644171.1">
    <property type="nucleotide sequence ID" value="NZ_CP060286.1"/>
</dbReference>
<organism evidence="2 4">
    <name type="scientific">Caproicibacter fermentans</name>
    <dbReference type="NCBI Taxonomy" id="2576756"/>
    <lineage>
        <taxon>Bacteria</taxon>
        <taxon>Bacillati</taxon>
        <taxon>Bacillota</taxon>
        <taxon>Clostridia</taxon>
        <taxon>Eubacteriales</taxon>
        <taxon>Acutalibacteraceae</taxon>
        <taxon>Caproicibacter</taxon>
    </lineage>
</organism>
<sequence>MFEIIFKSVFVLFAILGIVEAFRMFLFWLLKTKNPGGFFLIVSMTGHDEEAELVLRSACERIKWFPDSAAQLLVVDCGMDEETRRICEIACYELPEIRLCRPDEVQKILCR</sequence>
<reference evidence="2 4" key="1">
    <citation type="submission" date="2019-09" db="EMBL/GenBank/DDBJ databases">
        <title>Genome sequence of Clostridium sp. EA1.</title>
        <authorList>
            <person name="Poehlein A."/>
            <person name="Bengelsdorf F.R."/>
            <person name="Daniel R."/>
        </authorList>
    </citation>
    <scope>NUCLEOTIDE SEQUENCE [LARGE SCALE GENOMIC DNA]</scope>
    <source>
        <strain evidence="2 4">EA1</strain>
    </source>
</reference>
<keyword evidence="4" id="KW-1185">Reference proteome</keyword>
<protein>
    <recommendedName>
        <fullName evidence="6">Glycosyltransferase 2-like domain-containing protein</fullName>
    </recommendedName>
</protein>
<dbReference type="EMBL" id="VWXL01000108">
    <property type="protein sequence ID" value="MVB13010.1"/>
    <property type="molecule type" value="Genomic_DNA"/>
</dbReference>
<dbReference type="KEGG" id="cfem:HCR03_02945"/>
<keyword evidence="1" id="KW-0812">Transmembrane</keyword>
<evidence type="ECO:0000313" key="5">
    <source>
        <dbReference type="Proteomes" id="UP000515909"/>
    </source>
</evidence>
<dbReference type="EMBL" id="CP060286">
    <property type="protein sequence ID" value="QNK41276.1"/>
    <property type="molecule type" value="Genomic_DNA"/>
</dbReference>
<accession>A0A7G8TCD5</accession>
<evidence type="ECO:0000256" key="1">
    <source>
        <dbReference type="SAM" id="Phobius"/>
    </source>
</evidence>
<feature type="transmembrane region" description="Helical" evidence="1">
    <location>
        <begin position="6"/>
        <end position="30"/>
    </location>
</feature>
<keyword evidence="1" id="KW-0472">Membrane</keyword>
<dbReference type="Proteomes" id="UP000515909">
    <property type="component" value="Chromosome"/>
</dbReference>
<evidence type="ECO:0000313" key="4">
    <source>
        <dbReference type="Proteomes" id="UP000469440"/>
    </source>
</evidence>
<accession>A0A6N8I624</accession>
<evidence type="ECO:0008006" key="6">
    <source>
        <dbReference type="Google" id="ProtNLM"/>
    </source>
</evidence>